<comment type="caution">
    <text evidence="3">The sequence shown here is derived from an EMBL/GenBank/DDBJ whole genome shotgun (WGS) entry which is preliminary data.</text>
</comment>
<dbReference type="Proteomes" id="UP000535890">
    <property type="component" value="Unassembled WGS sequence"/>
</dbReference>
<sequence>MADSLTDTTTVPELVGLAAADAHDAALDARLLAIPQNARHTGAGRSIITNQRPKAGATASPGDTIMIWVDDPAAGPSTDEGPDDDGNGGGGGGSRVPDGPRTTPTAGAK</sequence>
<name>A0A7Y9DSR1_9PSEU</name>
<proteinExistence type="predicted"/>
<feature type="region of interest" description="Disordered" evidence="1">
    <location>
        <begin position="39"/>
        <end position="109"/>
    </location>
</feature>
<keyword evidence="4" id="KW-1185">Reference proteome</keyword>
<evidence type="ECO:0000259" key="2">
    <source>
        <dbReference type="Pfam" id="PF03793"/>
    </source>
</evidence>
<dbReference type="InterPro" id="IPR005543">
    <property type="entry name" value="PASTA_dom"/>
</dbReference>
<evidence type="ECO:0000313" key="4">
    <source>
        <dbReference type="Proteomes" id="UP000535890"/>
    </source>
</evidence>
<organism evidence="3 4">
    <name type="scientific">Actinomycetospora corticicola</name>
    <dbReference type="NCBI Taxonomy" id="663602"/>
    <lineage>
        <taxon>Bacteria</taxon>
        <taxon>Bacillati</taxon>
        <taxon>Actinomycetota</taxon>
        <taxon>Actinomycetes</taxon>
        <taxon>Pseudonocardiales</taxon>
        <taxon>Pseudonocardiaceae</taxon>
        <taxon>Actinomycetospora</taxon>
    </lineage>
</organism>
<dbReference type="Gene3D" id="3.30.10.20">
    <property type="match status" value="1"/>
</dbReference>
<accession>A0A7Y9DSR1</accession>
<feature type="domain" description="PASTA" evidence="2">
    <location>
        <begin position="10"/>
        <end position="70"/>
    </location>
</feature>
<evidence type="ECO:0000256" key="1">
    <source>
        <dbReference type="SAM" id="MobiDB-lite"/>
    </source>
</evidence>
<dbReference type="RefSeq" id="WP_179792619.1">
    <property type="nucleotide sequence ID" value="NZ_BAABHP010000003.1"/>
</dbReference>
<evidence type="ECO:0000313" key="3">
    <source>
        <dbReference type="EMBL" id="NYD34694.1"/>
    </source>
</evidence>
<dbReference type="Pfam" id="PF03793">
    <property type="entry name" value="PASTA"/>
    <property type="match status" value="1"/>
</dbReference>
<reference evidence="3 4" key="1">
    <citation type="submission" date="2020-07" db="EMBL/GenBank/DDBJ databases">
        <title>Sequencing the genomes of 1000 actinobacteria strains.</title>
        <authorList>
            <person name="Klenk H.-P."/>
        </authorList>
    </citation>
    <scope>NUCLEOTIDE SEQUENCE [LARGE SCALE GENOMIC DNA]</scope>
    <source>
        <strain evidence="3 4">DSM 45772</strain>
    </source>
</reference>
<dbReference type="AlphaFoldDB" id="A0A7Y9DSR1"/>
<dbReference type="EMBL" id="JACCBN010000001">
    <property type="protein sequence ID" value="NYD34694.1"/>
    <property type="molecule type" value="Genomic_DNA"/>
</dbReference>
<gene>
    <name evidence="3" type="ORF">BJ983_000796</name>
</gene>
<protein>
    <submittedName>
        <fullName evidence="3">Beta-lactam-binding protein with PASTA domain</fullName>
    </submittedName>
</protein>